<feature type="transmembrane region" description="Helical" evidence="1">
    <location>
        <begin position="33"/>
        <end position="51"/>
    </location>
</feature>
<evidence type="ECO:0008006" key="4">
    <source>
        <dbReference type="Google" id="ProtNLM"/>
    </source>
</evidence>
<keyword evidence="1" id="KW-0472">Membrane</keyword>
<dbReference type="AlphaFoldDB" id="A0A2H0KU26"/>
<proteinExistence type="predicted"/>
<keyword evidence="1" id="KW-1133">Transmembrane helix</keyword>
<keyword evidence="1" id="KW-0812">Transmembrane</keyword>
<dbReference type="Proteomes" id="UP000229317">
    <property type="component" value="Unassembled WGS sequence"/>
</dbReference>
<evidence type="ECO:0000256" key="1">
    <source>
        <dbReference type="SAM" id="Phobius"/>
    </source>
</evidence>
<sequence length="168" mass="19640">MPDTNQEEKKTGEQPELIDIQWQAPEFEKYEKGPGWFIVLGIFALIIFTIVLLMKNFIFAILIILAVFTIFIYALKEPRLVTFKISGKGITIDTKIYSYDELKSFWIFYELPQIKELSLKSKKLLMPLIKIPLEEQNPTLIRGTLIKFIPEQKQEQSLIDIVAKNIRF</sequence>
<protein>
    <recommendedName>
        <fullName evidence="4">DUF5673 domain-containing protein</fullName>
    </recommendedName>
</protein>
<comment type="caution">
    <text evidence="2">The sequence shown here is derived from an EMBL/GenBank/DDBJ whole genome shotgun (WGS) entry which is preliminary data.</text>
</comment>
<organism evidence="2 3">
    <name type="scientific">Candidatus Portnoybacteria bacterium CG11_big_fil_rev_8_21_14_0_20_40_15</name>
    <dbReference type="NCBI Taxonomy" id="1974817"/>
    <lineage>
        <taxon>Bacteria</taxon>
        <taxon>Candidatus Portnoyibacteriota</taxon>
    </lineage>
</organism>
<feature type="transmembrane region" description="Helical" evidence="1">
    <location>
        <begin position="57"/>
        <end position="75"/>
    </location>
</feature>
<name>A0A2H0KU26_9BACT</name>
<reference evidence="2 3" key="1">
    <citation type="submission" date="2017-09" db="EMBL/GenBank/DDBJ databases">
        <title>Depth-based differentiation of microbial function through sediment-hosted aquifers and enrichment of novel symbionts in the deep terrestrial subsurface.</title>
        <authorList>
            <person name="Probst A.J."/>
            <person name="Ladd B."/>
            <person name="Jarett J.K."/>
            <person name="Geller-Mcgrath D.E."/>
            <person name="Sieber C.M."/>
            <person name="Emerson J.B."/>
            <person name="Anantharaman K."/>
            <person name="Thomas B.C."/>
            <person name="Malmstrom R."/>
            <person name="Stieglmeier M."/>
            <person name="Klingl A."/>
            <person name="Woyke T."/>
            <person name="Ryan C.M."/>
            <person name="Banfield J.F."/>
        </authorList>
    </citation>
    <scope>NUCLEOTIDE SEQUENCE [LARGE SCALE GENOMIC DNA]</scope>
    <source>
        <strain evidence="2">CG11_big_fil_rev_8_21_14_0_20_40_15</strain>
    </source>
</reference>
<evidence type="ECO:0000313" key="3">
    <source>
        <dbReference type="Proteomes" id="UP000229317"/>
    </source>
</evidence>
<gene>
    <name evidence="2" type="ORF">COV84_00165</name>
</gene>
<accession>A0A2H0KU26</accession>
<evidence type="ECO:0000313" key="2">
    <source>
        <dbReference type="EMBL" id="PIQ75658.1"/>
    </source>
</evidence>
<dbReference type="EMBL" id="PCVO01000001">
    <property type="protein sequence ID" value="PIQ75658.1"/>
    <property type="molecule type" value="Genomic_DNA"/>
</dbReference>